<gene>
    <name evidence="1" type="ORF">OGAPHI_000109</name>
</gene>
<organism evidence="1 2">
    <name type="scientific">Ogataea philodendri</name>
    <dbReference type="NCBI Taxonomy" id="1378263"/>
    <lineage>
        <taxon>Eukaryota</taxon>
        <taxon>Fungi</taxon>
        <taxon>Dikarya</taxon>
        <taxon>Ascomycota</taxon>
        <taxon>Saccharomycotina</taxon>
        <taxon>Pichiomycetes</taxon>
        <taxon>Pichiales</taxon>
        <taxon>Pichiaceae</taxon>
        <taxon>Ogataea</taxon>
    </lineage>
</organism>
<dbReference type="Proteomes" id="UP000769157">
    <property type="component" value="Unassembled WGS sequence"/>
</dbReference>
<comment type="caution">
    <text evidence="1">The sequence shown here is derived from an EMBL/GenBank/DDBJ whole genome shotgun (WGS) entry which is preliminary data.</text>
</comment>
<reference evidence="1" key="1">
    <citation type="journal article" date="2021" name="Open Biol.">
        <title>Shared evolutionary footprints suggest mitochondrial oxidative damage underlies multiple complex I losses in fungi.</title>
        <authorList>
            <person name="Schikora-Tamarit M.A."/>
            <person name="Marcet-Houben M."/>
            <person name="Nosek J."/>
            <person name="Gabaldon T."/>
        </authorList>
    </citation>
    <scope>NUCLEOTIDE SEQUENCE</scope>
    <source>
        <strain evidence="1">CBS6075</strain>
    </source>
</reference>
<sequence>MPRNWFSSKRDVKYDNFTEAVPRIWACLRLEAKLPAGMIGSGVIETDLPDGMNLILLVGDRIKYSWAGLELRFRDDDRIFLSSLAGSKSSFHLGSLLISLTLSRSMLS</sequence>
<evidence type="ECO:0000313" key="2">
    <source>
        <dbReference type="Proteomes" id="UP000769157"/>
    </source>
</evidence>
<keyword evidence="2" id="KW-1185">Reference proteome</keyword>
<dbReference type="EMBL" id="JAEUBE010000042">
    <property type="protein sequence ID" value="KAH3671923.1"/>
    <property type="molecule type" value="Genomic_DNA"/>
</dbReference>
<accession>A0A9P8PGM1</accession>
<reference evidence="1" key="2">
    <citation type="submission" date="2021-01" db="EMBL/GenBank/DDBJ databases">
        <authorList>
            <person name="Schikora-Tamarit M.A."/>
        </authorList>
    </citation>
    <scope>NUCLEOTIDE SEQUENCE</scope>
    <source>
        <strain evidence="1">CBS6075</strain>
    </source>
</reference>
<dbReference type="GeneID" id="70232077"/>
<protein>
    <submittedName>
        <fullName evidence="1">Uncharacterized protein</fullName>
    </submittedName>
</protein>
<evidence type="ECO:0000313" key="1">
    <source>
        <dbReference type="EMBL" id="KAH3671923.1"/>
    </source>
</evidence>
<dbReference type="AlphaFoldDB" id="A0A9P8PGM1"/>
<proteinExistence type="predicted"/>
<dbReference type="RefSeq" id="XP_046065038.1">
    <property type="nucleotide sequence ID" value="XM_046201834.1"/>
</dbReference>
<name>A0A9P8PGM1_9ASCO</name>